<evidence type="ECO:0000256" key="1">
    <source>
        <dbReference type="SAM" id="MobiDB-lite"/>
    </source>
</evidence>
<feature type="region of interest" description="Disordered" evidence="1">
    <location>
        <begin position="225"/>
        <end position="252"/>
    </location>
</feature>
<keyword evidence="2" id="KW-1133">Transmembrane helix</keyword>
<comment type="caution">
    <text evidence="4">The sequence shown here is derived from an EMBL/GenBank/DDBJ whole genome shotgun (WGS) entry which is preliminary data.</text>
</comment>
<accession>A0A9P5MXA8</accession>
<feature type="transmembrane region" description="Helical" evidence="2">
    <location>
        <begin position="101"/>
        <end position="119"/>
    </location>
</feature>
<proteinExistence type="predicted"/>
<feature type="region of interest" description="Disordered" evidence="1">
    <location>
        <begin position="673"/>
        <end position="692"/>
    </location>
</feature>
<feature type="compositionally biased region" description="Basic and acidic residues" evidence="1">
    <location>
        <begin position="639"/>
        <end position="648"/>
    </location>
</feature>
<feature type="compositionally biased region" description="Polar residues" evidence="1">
    <location>
        <begin position="651"/>
        <end position="662"/>
    </location>
</feature>
<feature type="region of interest" description="Disordered" evidence="1">
    <location>
        <begin position="267"/>
        <end position="335"/>
    </location>
</feature>
<reference evidence="4" key="2">
    <citation type="journal article" date="2020" name="Nat. Commun.">
        <title>Large-scale genome sequencing of mycorrhizal fungi provides insights into the early evolution of symbiotic traits.</title>
        <authorList>
            <person name="Miyauchi S."/>
            <person name="Kiss E."/>
            <person name="Kuo A."/>
            <person name="Drula E."/>
            <person name="Kohler A."/>
            <person name="Sanchez-Garcia M."/>
            <person name="Morin E."/>
            <person name="Andreopoulos B."/>
            <person name="Barry K.W."/>
            <person name="Bonito G."/>
            <person name="Buee M."/>
            <person name="Carver A."/>
            <person name="Chen C."/>
            <person name="Cichocki N."/>
            <person name="Clum A."/>
            <person name="Culley D."/>
            <person name="Crous P.W."/>
            <person name="Fauchery L."/>
            <person name="Girlanda M."/>
            <person name="Hayes R.D."/>
            <person name="Keri Z."/>
            <person name="LaButti K."/>
            <person name="Lipzen A."/>
            <person name="Lombard V."/>
            <person name="Magnuson J."/>
            <person name="Maillard F."/>
            <person name="Murat C."/>
            <person name="Nolan M."/>
            <person name="Ohm R.A."/>
            <person name="Pangilinan J."/>
            <person name="Pereira M.F."/>
            <person name="Perotto S."/>
            <person name="Peter M."/>
            <person name="Pfister S."/>
            <person name="Riley R."/>
            <person name="Sitrit Y."/>
            <person name="Stielow J.B."/>
            <person name="Szollosi G."/>
            <person name="Zifcakova L."/>
            <person name="Stursova M."/>
            <person name="Spatafora J.W."/>
            <person name="Tedersoo L."/>
            <person name="Vaario L.M."/>
            <person name="Yamada A."/>
            <person name="Yan M."/>
            <person name="Wang P."/>
            <person name="Xu J."/>
            <person name="Bruns T."/>
            <person name="Baldrian P."/>
            <person name="Vilgalys R."/>
            <person name="Dunand C."/>
            <person name="Henrissat B."/>
            <person name="Grigoriev I.V."/>
            <person name="Hibbett D."/>
            <person name="Nagy L.G."/>
            <person name="Martin F.M."/>
        </authorList>
    </citation>
    <scope>NUCLEOTIDE SEQUENCE</scope>
    <source>
        <strain evidence="4">Prilba</strain>
    </source>
</reference>
<feature type="compositionally biased region" description="Basic residues" evidence="1">
    <location>
        <begin position="782"/>
        <end position="797"/>
    </location>
</feature>
<feature type="region of interest" description="Disordered" evidence="1">
    <location>
        <begin position="701"/>
        <end position="810"/>
    </location>
</feature>
<keyword evidence="2" id="KW-0812">Transmembrane</keyword>
<evidence type="ECO:0000256" key="3">
    <source>
        <dbReference type="SAM" id="SignalP"/>
    </source>
</evidence>
<gene>
    <name evidence="4" type="ORF">DFH94DRAFT_439398</name>
</gene>
<dbReference type="EMBL" id="WHVB01000007">
    <property type="protein sequence ID" value="KAF8481033.1"/>
    <property type="molecule type" value="Genomic_DNA"/>
</dbReference>
<sequence>MLPFPIFLFLLLSAALLAPPPPVLVGSFKITTLQSFEWSTLDTPPNPQSPPEDAALFSLVLPSVTLNTFPTQCGPTSMHMANNPIPHSFVHATDDHSTNSAVLFVVLLAMFNCFVYLLLVDESNGARDTEGKSEQPMQPTLSTPAAPPLQETMYHPTPTVNEMLPPFFSVDVVRPVSESLEHKSLSHLVKDLSISSFEETTIPWQSPVPLGQSLPFPVLSCDLSLDDSEGTTDGDSTLPTLPASGPSLIDAPSVSVTQPTAFEALSNMSVESTVRTDDSEEELPKSTPLDTEAAKGIALPLPNLSSIPHPQKSEPSGILEDNSMSSDSSAAVEDACELDADEQEVFYYQPPKSENDGDETFEYEEVDCTLEAPTTPPTPTTEDQALPSLHLCPLLESRDHSLGCSPLSAKKSTSEAINSRSLSRRFSLPPDAECTARYASDDIQMGMKRQSEGKIVPIIRCASANDLSGMFKPTTGNAAHAFTISDRHSQNSRCDIIDDTVHNQVTLLRADAPIFKPRSLGMNEVVSHAELRRPVSVGLEASIHAPQSEEVSQTQGCARVSQPIDATGRACSPPTTDTPERPVETSSLHASIDVAEEPTSSRNAQPTRSTSPKVTGRIHASIHAPPDSSTGAPQAVGENIEKSGEKPTHAMTRSSPTDNGTQDGLHASIHAPARCRPSQSAQRSSKHSTDVPNWAAISRAQNSSTAPGGGFQAQCGNSPDPAGAPDLPTTTRCAARDQEGGTVDNSDGSLVSADDQEGTTGSGETDNTVSEADDSKQDSTKPSRRPRRRGKPRRPRQKVPYVPPPRMRDSIQHPAVDVMAQGPASLSSHHYTHAHPLPPHHSISAPGPMVPPNGIIHDQFGQHSYYNHSYPHVAPIPGFQPPGLHNPRFYPLVPHH</sequence>
<reference evidence="4" key="1">
    <citation type="submission" date="2019-10" db="EMBL/GenBank/DDBJ databases">
        <authorList>
            <consortium name="DOE Joint Genome Institute"/>
            <person name="Kuo A."/>
            <person name="Miyauchi S."/>
            <person name="Kiss E."/>
            <person name="Drula E."/>
            <person name="Kohler A."/>
            <person name="Sanchez-Garcia M."/>
            <person name="Andreopoulos B."/>
            <person name="Barry K.W."/>
            <person name="Bonito G."/>
            <person name="Buee M."/>
            <person name="Carver A."/>
            <person name="Chen C."/>
            <person name="Cichocki N."/>
            <person name="Clum A."/>
            <person name="Culley D."/>
            <person name="Crous P.W."/>
            <person name="Fauchery L."/>
            <person name="Girlanda M."/>
            <person name="Hayes R."/>
            <person name="Keri Z."/>
            <person name="LaButti K."/>
            <person name="Lipzen A."/>
            <person name="Lombard V."/>
            <person name="Magnuson J."/>
            <person name="Maillard F."/>
            <person name="Morin E."/>
            <person name="Murat C."/>
            <person name="Nolan M."/>
            <person name="Ohm R."/>
            <person name="Pangilinan J."/>
            <person name="Pereira M."/>
            <person name="Perotto S."/>
            <person name="Peter M."/>
            <person name="Riley R."/>
            <person name="Sitrit Y."/>
            <person name="Stielow B."/>
            <person name="Szollosi G."/>
            <person name="Zifcakova L."/>
            <person name="Stursova M."/>
            <person name="Spatafora J.W."/>
            <person name="Tedersoo L."/>
            <person name="Vaario L.-M."/>
            <person name="Yamada A."/>
            <person name="Yan M."/>
            <person name="Wang P."/>
            <person name="Xu J."/>
            <person name="Bruns T."/>
            <person name="Baldrian P."/>
            <person name="Vilgalys R."/>
            <person name="Henrissat B."/>
            <person name="Grigoriev I.V."/>
            <person name="Hibbett D."/>
            <person name="Nagy L.G."/>
            <person name="Martin F.M."/>
        </authorList>
    </citation>
    <scope>NUCLEOTIDE SEQUENCE</scope>
    <source>
        <strain evidence="4">Prilba</strain>
    </source>
</reference>
<evidence type="ECO:0000313" key="5">
    <source>
        <dbReference type="Proteomes" id="UP000759537"/>
    </source>
</evidence>
<protein>
    <submittedName>
        <fullName evidence="4">Uncharacterized protein</fullName>
    </submittedName>
</protein>
<feature type="chain" id="PRO_5040515658" evidence="3">
    <location>
        <begin position="19"/>
        <end position="896"/>
    </location>
</feature>
<keyword evidence="3" id="KW-0732">Signal</keyword>
<evidence type="ECO:0000313" key="4">
    <source>
        <dbReference type="EMBL" id="KAF8481033.1"/>
    </source>
</evidence>
<keyword evidence="5" id="KW-1185">Reference proteome</keyword>
<evidence type="ECO:0000256" key="2">
    <source>
        <dbReference type="SAM" id="Phobius"/>
    </source>
</evidence>
<feature type="compositionally biased region" description="Polar residues" evidence="1">
    <location>
        <begin position="598"/>
        <end position="613"/>
    </location>
</feature>
<feature type="compositionally biased region" description="Polar residues" evidence="1">
    <location>
        <begin position="758"/>
        <end position="770"/>
    </location>
</feature>
<name>A0A9P5MXA8_9AGAM</name>
<dbReference type="AlphaFoldDB" id="A0A9P5MXA8"/>
<dbReference type="Proteomes" id="UP000759537">
    <property type="component" value="Unassembled WGS sequence"/>
</dbReference>
<feature type="region of interest" description="Disordered" evidence="1">
    <location>
        <begin position="546"/>
        <end position="665"/>
    </location>
</feature>
<keyword evidence="2" id="KW-0472">Membrane</keyword>
<feature type="region of interest" description="Disordered" evidence="1">
    <location>
        <begin position="126"/>
        <end position="149"/>
    </location>
</feature>
<feature type="signal peptide" evidence="3">
    <location>
        <begin position="1"/>
        <end position="18"/>
    </location>
</feature>
<dbReference type="OrthoDB" id="3218862at2759"/>
<organism evidence="4 5">
    <name type="scientific">Russula ochroleuca</name>
    <dbReference type="NCBI Taxonomy" id="152965"/>
    <lineage>
        <taxon>Eukaryota</taxon>
        <taxon>Fungi</taxon>
        <taxon>Dikarya</taxon>
        <taxon>Basidiomycota</taxon>
        <taxon>Agaricomycotina</taxon>
        <taxon>Agaricomycetes</taxon>
        <taxon>Russulales</taxon>
        <taxon>Russulaceae</taxon>
        <taxon>Russula</taxon>
    </lineage>
</organism>